<evidence type="ECO:0000256" key="1">
    <source>
        <dbReference type="PROSITE-ProRule" id="PRU00042"/>
    </source>
</evidence>
<dbReference type="Proteomes" id="UP000293823">
    <property type="component" value="Unassembled WGS sequence"/>
</dbReference>
<dbReference type="InterPro" id="IPR013087">
    <property type="entry name" value="Znf_C2H2_type"/>
</dbReference>
<evidence type="ECO:0000256" key="2">
    <source>
        <dbReference type="SAM" id="MobiDB-lite"/>
    </source>
</evidence>
<gene>
    <name evidence="4" type="ORF">AA0113_g8639</name>
</gene>
<feature type="compositionally biased region" description="Basic and acidic residues" evidence="2">
    <location>
        <begin position="482"/>
        <end position="491"/>
    </location>
</feature>
<evidence type="ECO:0000259" key="3">
    <source>
        <dbReference type="PROSITE" id="PS50157"/>
    </source>
</evidence>
<organism evidence="4 5">
    <name type="scientific">Alternaria arborescens</name>
    <dbReference type="NCBI Taxonomy" id="156630"/>
    <lineage>
        <taxon>Eukaryota</taxon>
        <taxon>Fungi</taxon>
        <taxon>Dikarya</taxon>
        <taxon>Ascomycota</taxon>
        <taxon>Pezizomycotina</taxon>
        <taxon>Dothideomycetes</taxon>
        <taxon>Pleosporomycetidae</taxon>
        <taxon>Pleosporales</taxon>
        <taxon>Pleosporineae</taxon>
        <taxon>Pleosporaceae</taxon>
        <taxon>Alternaria</taxon>
        <taxon>Alternaria sect. Alternaria</taxon>
    </lineage>
</organism>
<keyword evidence="1" id="KW-0862">Zinc</keyword>
<dbReference type="PROSITE" id="PS50157">
    <property type="entry name" value="ZINC_FINGER_C2H2_2"/>
    <property type="match status" value="1"/>
</dbReference>
<evidence type="ECO:0000313" key="4">
    <source>
        <dbReference type="EMBL" id="RYO55688.1"/>
    </source>
</evidence>
<feature type="domain" description="C2H2-type" evidence="3">
    <location>
        <begin position="700"/>
        <end position="724"/>
    </location>
</feature>
<feature type="compositionally biased region" description="Basic residues" evidence="2">
    <location>
        <begin position="469"/>
        <end position="481"/>
    </location>
</feature>
<sequence>MADPADEFRSSDIEVEEVPDAFAGLGASSLARALQYATEDRKSTKIAYKQRPKYYGSPKTQMAQAIWGNRFRGFLSTTLHVGPGTMPKAEHIIRFIYAFPDYISARSPSGMVSWTTLTDGIAWVIKSIQFTHPDFRIKSGEAAQIKAVFTDLLNKNVITKDRWRESRWMSSRLVFLITTAYIQNAADHGCRTWDYVLQGALGLSLMLATGGRSGDVAKTNGWKGHQFAKYSDFTVTLVEDEAGNEVFECVAALRYTKGHKDSANVQHTVKLKLLSNEFNSCDAIKLLIVMALRTGNVDETSIEALLNSTRQRRNKTIMWKDGSLPVLKAANAGHALKLDVAAPESQLRRVLQQAAALVGVLAVPGTHDMRRGTAFEMHNLPSTEDTGSEQRARNIMGHTHNAAFRGTTSNYIGGARSSLLEERLQTDWSRSNMTAAHSQAPRIYKEPEFSTTEVDLYLQSKNQYTKDKIQRKKARRHMKKAHREEWQKENDPFQIDVVDPNKDDQDEIPIDPRLTAPTLESRKRRVLPWVKNDERITSAAPVPSGKRKRAAESDASGGKDGSEEKINHLLQSFVESINSGTSLDIDMFDQDMFDLEPVNAATDHTGAHGHVEDPFKPSASNISTPQPLTSSCFEFIDYYSRVNIQLDDVVSSTGGSKDSPVTYQYYCSKQCGYSTTKRVFMVLHAGGCTGKPYSRTVADIPCSENCGKMYATEKIMKEHVRTIHRFIPKPCPHVNECDQTVLYDTQYKLSYHKTSVHKPKFSCPHCRGTPSETKTYDKQLFKRHLSLQHGVSGVAFKAMLKGETGNDRAEEEEG</sequence>
<reference evidence="5" key="1">
    <citation type="journal article" date="2019" name="bioRxiv">
        <title>Genomics, evolutionary history and diagnostics of the Alternaria alternata species group including apple and Asian pear pathotypes.</title>
        <authorList>
            <person name="Armitage A.D."/>
            <person name="Cockerton H.M."/>
            <person name="Sreenivasaprasad S."/>
            <person name="Woodhall J.W."/>
            <person name="Lane C.R."/>
            <person name="Harrison R.J."/>
            <person name="Clarkson J.P."/>
        </authorList>
    </citation>
    <scope>NUCLEOTIDE SEQUENCE [LARGE SCALE GENOMIC DNA]</scope>
    <source>
        <strain evidence="5">RGR 97.0016</strain>
    </source>
</reference>
<dbReference type="GO" id="GO:0008270">
    <property type="term" value="F:zinc ion binding"/>
    <property type="evidence" value="ECO:0007669"/>
    <property type="project" value="UniProtKB-KW"/>
</dbReference>
<name>A0A4V1X3E3_9PLEO</name>
<dbReference type="SMART" id="SM00355">
    <property type="entry name" value="ZnF_C2H2"/>
    <property type="match status" value="2"/>
</dbReference>
<dbReference type="OrthoDB" id="4369634at2759"/>
<keyword evidence="1" id="KW-0479">Metal-binding</keyword>
<evidence type="ECO:0000313" key="5">
    <source>
        <dbReference type="Proteomes" id="UP000293823"/>
    </source>
</evidence>
<feature type="region of interest" description="Disordered" evidence="2">
    <location>
        <begin position="537"/>
        <end position="563"/>
    </location>
</feature>
<protein>
    <recommendedName>
        <fullName evidence="3">C2H2-type domain-containing protein</fullName>
    </recommendedName>
</protein>
<keyword evidence="5" id="KW-1185">Reference proteome</keyword>
<proteinExistence type="predicted"/>
<accession>A0A4V1X3E3</accession>
<dbReference type="EMBL" id="PEJP01000036">
    <property type="protein sequence ID" value="RYO55688.1"/>
    <property type="molecule type" value="Genomic_DNA"/>
</dbReference>
<feature type="region of interest" description="Disordered" evidence="2">
    <location>
        <begin position="466"/>
        <end position="516"/>
    </location>
</feature>
<dbReference type="AlphaFoldDB" id="A0A4V1X3E3"/>
<dbReference type="PROSITE" id="PS00028">
    <property type="entry name" value="ZINC_FINGER_C2H2_1"/>
    <property type="match status" value="1"/>
</dbReference>
<comment type="caution">
    <text evidence="4">The sequence shown here is derived from an EMBL/GenBank/DDBJ whole genome shotgun (WGS) entry which is preliminary data.</text>
</comment>
<keyword evidence="1" id="KW-0863">Zinc-finger</keyword>